<proteinExistence type="predicted"/>
<dbReference type="GO" id="GO:0003677">
    <property type="term" value="F:DNA binding"/>
    <property type="evidence" value="ECO:0007669"/>
    <property type="project" value="UniProtKB-KW"/>
</dbReference>
<dbReference type="CDD" id="cd06267">
    <property type="entry name" value="PBP1_LacI_sugar_binding-like"/>
    <property type="match status" value="1"/>
</dbReference>
<gene>
    <name evidence="5" type="ORF">ACFSR5_05270</name>
</gene>
<dbReference type="SUPFAM" id="SSF47413">
    <property type="entry name" value="lambda repressor-like DNA-binding domains"/>
    <property type="match status" value="1"/>
</dbReference>
<dbReference type="PANTHER" id="PTHR30146">
    <property type="entry name" value="LACI-RELATED TRANSCRIPTIONAL REPRESSOR"/>
    <property type="match status" value="1"/>
</dbReference>
<keyword evidence="3" id="KW-0804">Transcription</keyword>
<dbReference type="InterPro" id="IPR046335">
    <property type="entry name" value="LacI/GalR-like_sensor"/>
</dbReference>
<dbReference type="EMBL" id="JBHULR010000003">
    <property type="protein sequence ID" value="MFD2547055.1"/>
    <property type="molecule type" value="Genomic_DNA"/>
</dbReference>
<accession>A0ABW5KGD0</accession>
<dbReference type="SMART" id="SM00354">
    <property type="entry name" value="HTH_LACI"/>
    <property type="match status" value="1"/>
</dbReference>
<dbReference type="PANTHER" id="PTHR30146:SF109">
    <property type="entry name" value="HTH-TYPE TRANSCRIPTIONAL REGULATOR GALS"/>
    <property type="match status" value="1"/>
</dbReference>
<dbReference type="Gene3D" id="1.10.260.40">
    <property type="entry name" value="lambda repressor-like DNA-binding domains"/>
    <property type="match status" value="1"/>
</dbReference>
<keyword evidence="6" id="KW-1185">Reference proteome</keyword>
<evidence type="ECO:0000256" key="3">
    <source>
        <dbReference type="ARBA" id="ARBA00023163"/>
    </source>
</evidence>
<evidence type="ECO:0000259" key="4">
    <source>
        <dbReference type="PROSITE" id="PS50932"/>
    </source>
</evidence>
<dbReference type="InterPro" id="IPR000843">
    <property type="entry name" value="HTH_LacI"/>
</dbReference>
<dbReference type="Gene3D" id="3.40.50.2300">
    <property type="match status" value="2"/>
</dbReference>
<dbReference type="SUPFAM" id="SSF53822">
    <property type="entry name" value="Periplasmic binding protein-like I"/>
    <property type="match status" value="1"/>
</dbReference>
<sequence>MSQITIVDLAETLGLSKSTVSRAFRDSSDINPKTKERILAKAEELGFSPNLYASSLKGNKSYTIAIIIPEFGNKFFSQAIKGIELIARSKGYHTLIYVTDSNVQNEASIVRSLANGRVDGVLISASGEGRDHSHLQLLVDHHIPIVFFDRTYDDFNSHFVTGNDFESSRRATEHLIENGCKRIAYLVINQNVSIGKVRMDGYKKALSDHGIATDERLVLDTENDADVNRDAIRKLLLEQKPDGIFASVERLAISTMRVASEEGMRIPEDLKLICFSCLDITDLLQPSLSVVKQPAFEMGKHAANFLFQQLAKPIELTNQLTTLLESSLIFQNSSKKN</sequence>
<keyword evidence="2 5" id="KW-0238">DNA-binding</keyword>
<dbReference type="InterPro" id="IPR010982">
    <property type="entry name" value="Lambda_DNA-bd_dom_sf"/>
</dbReference>
<dbReference type="Pfam" id="PF00356">
    <property type="entry name" value="LacI"/>
    <property type="match status" value="1"/>
</dbReference>
<organism evidence="5 6">
    <name type="scientific">Sphingobacterium suaedae</name>
    <dbReference type="NCBI Taxonomy" id="1686402"/>
    <lineage>
        <taxon>Bacteria</taxon>
        <taxon>Pseudomonadati</taxon>
        <taxon>Bacteroidota</taxon>
        <taxon>Sphingobacteriia</taxon>
        <taxon>Sphingobacteriales</taxon>
        <taxon>Sphingobacteriaceae</taxon>
        <taxon>Sphingobacterium</taxon>
    </lineage>
</organism>
<keyword evidence="1" id="KW-0805">Transcription regulation</keyword>
<name>A0ABW5KGD0_9SPHI</name>
<reference evidence="6" key="1">
    <citation type="journal article" date="2019" name="Int. J. Syst. Evol. Microbiol.">
        <title>The Global Catalogue of Microorganisms (GCM) 10K type strain sequencing project: providing services to taxonomists for standard genome sequencing and annotation.</title>
        <authorList>
            <consortium name="The Broad Institute Genomics Platform"/>
            <consortium name="The Broad Institute Genome Sequencing Center for Infectious Disease"/>
            <person name="Wu L."/>
            <person name="Ma J."/>
        </authorList>
    </citation>
    <scope>NUCLEOTIDE SEQUENCE [LARGE SCALE GENOMIC DNA]</scope>
    <source>
        <strain evidence="6">KCTC 42662</strain>
    </source>
</reference>
<dbReference type="Pfam" id="PF13377">
    <property type="entry name" value="Peripla_BP_3"/>
    <property type="match status" value="1"/>
</dbReference>
<protein>
    <submittedName>
        <fullName evidence="5">LacI family DNA-binding transcriptional regulator</fullName>
    </submittedName>
</protein>
<dbReference type="Proteomes" id="UP001597545">
    <property type="component" value="Unassembled WGS sequence"/>
</dbReference>
<dbReference type="CDD" id="cd01392">
    <property type="entry name" value="HTH_LacI"/>
    <property type="match status" value="1"/>
</dbReference>
<feature type="domain" description="HTH lacI-type" evidence="4">
    <location>
        <begin position="4"/>
        <end position="58"/>
    </location>
</feature>
<comment type="caution">
    <text evidence="5">The sequence shown here is derived from an EMBL/GenBank/DDBJ whole genome shotgun (WGS) entry which is preliminary data.</text>
</comment>
<evidence type="ECO:0000313" key="6">
    <source>
        <dbReference type="Proteomes" id="UP001597545"/>
    </source>
</evidence>
<dbReference type="RefSeq" id="WP_380901441.1">
    <property type="nucleotide sequence ID" value="NZ_JBHUEG010000007.1"/>
</dbReference>
<evidence type="ECO:0000256" key="2">
    <source>
        <dbReference type="ARBA" id="ARBA00023125"/>
    </source>
</evidence>
<dbReference type="PROSITE" id="PS50932">
    <property type="entry name" value="HTH_LACI_2"/>
    <property type="match status" value="1"/>
</dbReference>
<evidence type="ECO:0000256" key="1">
    <source>
        <dbReference type="ARBA" id="ARBA00023015"/>
    </source>
</evidence>
<dbReference type="InterPro" id="IPR028082">
    <property type="entry name" value="Peripla_BP_I"/>
</dbReference>
<evidence type="ECO:0000313" key="5">
    <source>
        <dbReference type="EMBL" id="MFD2547055.1"/>
    </source>
</evidence>